<dbReference type="GO" id="GO:0032259">
    <property type="term" value="P:methylation"/>
    <property type="evidence" value="ECO:0007669"/>
    <property type="project" value="UniProtKB-KW"/>
</dbReference>
<sequence>MPTKPFSSEVATGSLTTDAKRLRGENALKQSSKDGAEHFLSAFSDPERVARYADGPRRYVPGLADLHRMTGILLAERAPRDARVLVLGAGGGLELKALAEAHPEWSFVGVDPSAEMLGLAAHTLGPLGARVELVQGYIEDAPPGPFDAATCLLTLHFLAADERRRTASDMRRRLKPGAPFVAAHGSFPQGGDERALWLSRYAAFAITSGVDPDQANAARIAVDTSVSMLSPEQDEAILREAGFADVTLFFAAFTWRGWIAHA</sequence>
<comment type="caution">
    <text evidence="3">The sequence shown here is derived from an EMBL/GenBank/DDBJ whole genome shotgun (WGS) entry which is preliminary data.</text>
</comment>
<name>A0A2S4MA23_9HYPH</name>
<dbReference type="Proteomes" id="UP000236919">
    <property type="component" value="Unassembled WGS sequence"/>
</dbReference>
<dbReference type="EMBL" id="PQFZ01000007">
    <property type="protein sequence ID" value="POR51459.1"/>
    <property type="molecule type" value="Genomic_DNA"/>
</dbReference>
<evidence type="ECO:0000259" key="2">
    <source>
        <dbReference type="Pfam" id="PF13649"/>
    </source>
</evidence>
<feature type="compositionally biased region" description="Polar residues" evidence="1">
    <location>
        <begin position="1"/>
        <end position="17"/>
    </location>
</feature>
<reference evidence="3 4" key="1">
    <citation type="submission" date="2018-01" db="EMBL/GenBank/DDBJ databases">
        <title>Genomic Encyclopedia of Type Strains, Phase III (KMG-III): the genomes of soil and plant-associated and newly described type strains.</title>
        <authorList>
            <person name="Whitman W."/>
        </authorList>
    </citation>
    <scope>NUCLEOTIDE SEQUENCE [LARGE SCALE GENOMIC DNA]</scope>
    <source>
        <strain evidence="3 4">1131</strain>
    </source>
</reference>
<protein>
    <submittedName>
        <fullName evidence="3">tRNA (Cmo5U34)-methyltransferase</fullName>
    </submittedName>
</protein>
<proteinExistence type="predicted"/>
<organism evidence="3 4">
    <name type="scientific">Bosea psychrotolerans</name>
    <dbReference type="NCBI Taxonomy" id="1871628"/>
    <lineage>
        <taxon>Bacteria</taxon>
        <taxon>Pseudomonadati</taxon>
        <taxon>Pseudomonadota</taxon>
        <taxon>Alphaproteobacteria</taxon>
        <taxon>Hyphomicrobiales</taxon>
        <taxon>Boseaceae</taxon>
        <taxon>Bosea</taxon>
    </lineage>
</organism>
<gene>
    <name evidence="3" type="ORF">CYD53_107242</name>
</gene>
<dbReference type="PANTHER" id="PTHR43464">
    <property type="entry name" value="METHYLTRANSFERASE"/>
    <property type="match status" value="1"/>
</dbReference>
<dbReference type="GO" id="GO:0008168">
    <property type="term" value="F:methyltransferase activity"/>
    <property type="evidence" value="ECO:0007669"/>
    <property type="project" value="UniProtKB-KW"/>
</dbReference>
<feature type="domain" description="Methyltransferase" evidence="2">
    <location>
        <begin position="84"/>
        <end position="177"/>
    </location>
</feature>
<dbReference type="PANTHER" id="PTHR43464:SF58">
    <property type="entry name" value="BLR7975 PROTEIN"/>
    <property type="match status" value="1"/>
</dbReference>
<dbReference type="OrthoDB" id="213472at2"/>
<dbReference type="SUPFAM" id="SSF53335">
    <property type="entry name" value="S-adenosyl-L-methionine-dependent methyltransferases"/>
    <property type="match status" value="1"/>
</dbReference>
<accession>A0A2S4MA23</accession>
<dbReference type="Pfam" id="PF13649">
    <property type="entry name" value="Methyltransf_25"/>
    <property type="match status" value="1"/>
</dbReference>
<keyword evidence="4" id="KW-1185">Reference proteome</keyword>
<dbReference type="AlphaFoldDB" id="A0A2S4MA23"/>
<dbReference type="InterPro" id="IPR041698">
    <property type="entry name" value="Methyltransf_25"/>
</dbReference>
<dbReference type="CDD" id="cd02440">
    <property type="entry name" value="AdoMet_MTases"/>
    <property type="match status" value="1"/>
</dbReference>
<evidence type="ECO:0000256" key="1">
    <source>
        <dbReference type="SAM" id="MobiDB-lite"/>
    </source>
</evidence>
<feature type="region of interest" description="Disordered" evidence="1">
    <location>
        <begin position="1"/>
        <end position="23"/>
    </location>
</feature>
<keyword evidence="3" id="KW-0489">Methyltransferase</keyword>
<dbReference type="InterPro" id="IPR029063">
    <property type="entry name" value="SAM-dependent_MTases_sf"/>
</dbReference>
<keyword evidence="3" id="KW-0808">Transferase</keyword>
<evidence type="ECO:0000313" key="4">
    <source>
        <dbReference type="Proteomes" id="UP000236919"/>
    </source>
</evidence>
<dbReference type="Gene3D" id="3.40.50.150">
    <property type="entry name" value="Vaccinia Virus protein VP39"/>
    <property type="match status" value="1"/>
</dbReference>
<evidence type="ECO:0000313" key="3">
    <source>
        <dbReference type="EMBL" id="POR51459.1"/>
    </source>
</evidence>